<accession>A0A0D9XS99</accession>
<dbReference type="Proteomes" id="UP000032180">
    <property type="component" value="Chromosome 11"/>
</dbReference>
<keyword evidence="2" id="KW-1185">Reference proteome</keyword>
<name>A0A0D9XS99_9ORYZ</name>
<reference evidence="1" key="3">
    <citation type="submission" date="2015-04" db="UniProtKB">
        <authorList>
            <consortium name="EnsemblPlants"/>
        </authorList>
    </citation>
    <scope>IDENTIFICATION</scope>
</reference>
<reference evidence="1 2" key="1">
    <citation type="submission" date="2012-08" db="EMBL/GenBank/DDBJ databases">
        <title>Oryza genome evolution.</title>
        <authorList>
            <person name="Wing R.A."/>
        </authorList>
    </citation>
    <scope>NUCLEOTIDE SEQUENCE</scope>
</reference>
<evidence type="ECO:0000313" key="2">
    <source>
        <dbReference type="Proteomes" id="UP000032180"/>
    </source>
</evidence>
<protein>
    <submittedName>
        <fullName evidence="1">Uncharacterized protein</fullName>
    </submittedName>
</protein>
<dbReference type="AlphaFoldDB" id="A0A0D9XS99"/>
<dbReference type="EnsemblPlants" id="LPERR11G11270.1">
    <property type="protein sequence ID" value="LPERR11G11270.1"/>
    <property type="gene ID" value="LPERR11G11270"/>
</dbReference>
<proteinExistence type="predicted"/>
<sequence>MATAPGDVVHRQRHCPQRRDSVYYDGDGLWKMPRPCILHFPPIVTISSAAAQGGARRYAWRRPPQVCLMSQRMNLDV</sequence>
<dbReference type="Gramene" id="LPERR11G11270.1">
    <property type="protein sequence ID" value="LPERR11G11270.1"/>
    <property type="gene ID" value="LPERR11G11270"/>
</dbReference>
<organism evidence="1 2">
    <name type="scientific">Leersia perrieri</name>
    <dbReference type="NCBI Taxonomy" id="77586"/>
    <lineage>
        <taxon>Eukaryota</taxon>
        <taxon>Viridiplantae</taxon>
        <taxon>Streptophyta</taxon>
        <taxon>Embryophyta</taxon>
        <taxon>Tracheophyta</taxon>
        <taxon>Spermatophyta</taxon>
        <taxon>Magnoliopsida</taxon>
        <taxon>Liliopsida</taxon>
        <taxon>Poales</taxon>
        <taxon>Poaceae</taxon>
        <taxon>BOP clade</taxon>
        <taxon>Oryzoideae</taxon>
        <taxon>Oryzeae</taxon>
        <taxon>Oryzinae</taxon>
        <taxon>Leersia</taxon>
    </lineage>
</organism>
<dbReference type="HOGENOM" id="CLU_2641661_0_0_1"/>
<evidence type="ECO:0000313" key="1">
    <source>
        <dbReference type="EnsemblPlants" id="LPERR11G11270.1"/>
    </source>
</evidence>
<reference evidence="2" key="2">
    <citation type="submission" date="2013-12" db="EMBL/GenBank/DDBJ databases">
        <authorList>
            <person name="Yu Y."/>
            <person name="Lee S."/>
            <person name="de Baynast K."/>
            <person name="Wissotski M."/>
            <person name="Liu L."/>
            <person name="Talag J."/>
            <person name="Goicoechea J."/>
            <person name="Angelova A."/>
            <person name="Jetty R."/>
            <person name="Kudrna D."/>
            <person name="Golser W."/>
            <person name="Rivera L."/>
            <person name="Zhang J."/>
            <person name="Wing R."/>
        </authorList>
    </citation>
    <scope>NUCLEOTIDE SEQUENCE</scope>
</reference>